<evidence type="ECO:0000313" key="3">
    <source>
        <dbReference type="Proteomes" id="UP000053235"/>
    </source>
</evidence>
<dbReference type="Gene3D" id="3.40.50.1820">
    <property type="entry name" value="alpha/beta hydrolase"/>
    <property type="match status" value="1"/>
</dbReference>
<dbReference type="InterPro" id="IPR000073">
    <property type="entry name" value="AB_hydrolase_1"/>
</dbReference>
<dbReference type="GO" id="GO:0016020">
    <property type="term" value="C:membrane"/>
    <property type="evidence" value="ECO:0007669"/>
    <property type="project" value="TreeGrafter"/>
</dbReference>
<dbReference type="RefSeq" id="WP_055673765.1">
    <property type="nucleotide sequence ID" value="NZ_CXWD01000026.1"/>
</dbReference>
<organism evidence="2 3">
    <name type="scientific">Roseibium alexandrii</name>
    <dbReference type="NCBI Taxonomy" id="388408"/>
    <lineage>
        <taxon>Bacteria</taxon>
        <taxon>Pseudomonadati</taxon>
        <taxon>Pseudomonadota</taxon>
        <taxon>Alphaproteobacteria</taxon>
        <taxon>Hyphomicrobiales</taxon>
        <taxon>Stappiaceae</taxon>
        <taxon>Roseibium</taxon>
    </lineage>
</organism>
<dbReference type="GO" id="GO:0016787">
    <property type="term" value="F:hydrolase activity"/>
    <property type="evidence" value="ECO:0007669"/>
    <property type="project" value="UniProtKB-KW"/>
</dbReference>
<gene>
    <name evidence="2" type="primary">yvaM</name>
    <name evidence="2" type="ORF">LAX5112_04571</name>
</gene>
<dbReference type="OrthoDB" id="9804723at2"/>
<dbReference type="PANTHER" id="PTHR43798:SF33">
    <property type="entry name" value="HYDROLASE, PUTATIVE (AFU_ORTHOLOGUE AFUA_2G14860)-RELATED"/>
    <property type="match status" value="1"/>
</dbReference>
<dbReference type="Pfam" id="PF12697">
    <property type="entry name" value="Abhydrolase_6"/>
    <property type="match status" value="1"/>
</dbReference>
<dbReference type="InterPro" id="IPR050266">
    <property type="entry name" value="AB_hydrolase_sf"/>
</dbReference>
<protein>
    <submittedName>
        <fullName evidence="2">AB hydrolase superfamily protein YvaM</fullName>
        <ecNumber evidence="2">3.-.-.-</ecNumber>
    </submittedName>
</protein>
<evidence type="ECO:0000313" key="2">
    <source>
        <dbReference type="EMBL" id="CTQ76368.1"/>
    </source>
</evidence>
<sequence length="259" mass="27657">MIWTTRPRFDQGGLAFIKEGEGSCVLLLHGVGSQADAWAAQVLHLAARFMVIAPDMPGHGQSTHLAGPASLSAYSDAVARLLDGPTVVVGHSMGAMIALDIAARYPEMIEGVAALNAIYRRSDAAKQAVLHRAESLGSEAVPNPEPTLDRWFGSEPSEARSACEAWLRAADRKGYQAAYEVFAREDGPSDRALTSLKCPAYFMTGGLEPNSTPAMSQAMAALAPNGRVQVIKDAAHMMPMTHHDEVTRALMAFATECHS</sequence>
<dbReference type="SUPFAM" id="SSF53474">
    <property type="entry name" value="alpha/beta-Hydrolases"/>
    <property type="match status" value="1"/>
</dbReference>
<name>A0A0M7AMK2_9HYPH</name>
<accession>A0A0M7AMK2</accession>
<reference evidence="3" key="1">
    <citation type="submission" date="2015-07" db="EMBL/GenBank/DDBJ databases">
        <authorList>
            <person name="Rodrigo-Torres Lidia"/>
            <person name="Arahal R.David."/>
        </authorList>
    </citation>
    <scope>NUCLEOTIDE SEQUENCE [LARGE SCALE GENOMIC DNA]</scope>
    <source>
        <strain evidence="3">CECT 5112</strain>
    </source>
</reference>
<keyword evidence="2" id="KW-0378">Hydrolase</keyword>
<dbReference type="Proteomes" id="UP000053235">
    <property type="component" value="Unassembled WGS sequence"/>
</dbReference>
<dbReference type="EC" id="3.-.-.-" evidence="2"/>
<dbReference type="InterPro" id="IPR029058">
    <property type="entry name" value="AB_hydrolase_fold"/>
</dbReference>
<feature type="domain" description="AB hydrolase-1" evidence="1">
    <location>
        <begin position="25"/>
        <end position="248"/>
    </location>
</feature>
<dbReference type="PANTHER" id="PTHR43798">
    <property type="entry name" value="MONOACYLGLYCEROL LIPASE"/>
    <property type="match status" value="1"/>
</dbReference>
<dbReference type="AlphaFoldDB" id="A0A0M7AMK2"/>
<keyword evidence="3" id="KW-1185">Reference proteome</keyword>
<evidence type="ECO:0000259" key="1">
    <source>
        <dbReference type="Pfam" id="PF12697"/>
    </source>
</evidence>
<dbReference type="EMBL" id="CXWD01000026">
    <property type="protein sequence ID" value="CTQ76368.1"/>
    <property type="molecule type" value="Genomic_DNA"/>
</dbReference>
<dbReference type="STRING" id="388408.LAX5112_04571"/>
<proteinExistence type="predicted"/>